<feature type="compositionally biased region" description="Polar residues" evidence="4">
    <location>
        <begin position="911"/>
        <end position="935"/>
    </location>
</feature>
<dbReference type="Gene3D" id="1.25.40.20">
    <property type="entry name" value="Ankyrin repeat-containing domain"/>
    <property type="match status" value="2"/>
</dbReference>
<dbReference type="PROSITE" id="PS50002">
    <property type="entry name" value="SH3"/>
    <property type="match status" value="1"/>
</dbReference>
<feature type="compositionally biased region" description="Polar residues" evidence="4">
    <location>
        <begin position="1300"/>
        <end position="1310"/>
    </location>
</feature>
<feature type="repeat" description="ANK" evidence="2">
    <location>
        <begin position="334"/>
        <end position="366"/>
    </location>
</feature>
<dbReference type="InterPro" id="IPR036034">
    <property type="entry name" value="PDZ_sf"/>
</dbReference>
<dbReference type="CDD" id="cd06746">
    <property type="entry name" value="PDZ_SHANK1_3-like"/>
    <property type="match status" value="1"/>
</dbReference>
<dbReference type="PROSITE" id="PS50297">
    <property type="entry name" value="ANK_REP_REGION"/>
    <property type="match status" value="2"/>
</dbReference>
<dbReference type="GO" id="GO:0045211">
    <property type="term" value="C:postsynaptic membrane"/>
    <property type="evidence" value="ECO:0007669"/>
    <property type="project" value="TreeGrafter"/>
</dbReference>
<dbReference type="SMART" id="SM00228">
    <property type="entry name" value="PDZ"/>
    <property type="match status" value="1"/>
</dbReference>
<gene>
    <name evidence="7" type="ORF">TBIB3V08_LOCUS10318</name>
</gene>
<evidence type="ECO:0000256" key="4">
    <source>
        <dbReference type="SAM" id="MobiDB-lite"/>
    </source>
</evidence>
<dbReference type="InterPro" id="IPR036028">
    <property type="entry name" value="SH3-like_dom_sf"/>
</dbReference>
<feature type="compositionally biased region" description="Polar residues" evidence="4">
    <location>
        <begin position="518"/>
        <end position="531"/>
    </location>
</feature>
<feature type="repeat" description="ANK" evidence="2">
    <location>
        <begin position="367"/>
        <end position="399"/>
    </location>
</feature>
<name>A0A7R9F6T9_9NEOP</name>
<keyword evidence="2" id="KW-0040">ANK repeat</keyword>
<dbReference type="InterPro" id="IPR002110">
    <property type="entry name" value="Ankyrin_rpt"/>
</dbReference>
<dbReference type="Pfam" id="PF00595">
    <property type="entry name" value="PDZ"/>
    <property type="match status" value="1"/>
</dbReference>
<feature type="compositionally biased region" description="Low complexity" evidence="4">
    <location>
        <begin position="1149"/>
        <end position="1165"/>
    </location>
</feature>
<feature type="compositionally biased region" description="Low complexity" evidence="4">
    <location>
        <begin position="1097"/>
        <end position="1108"/>
    </location>
</feature>
<evidence type="ECO:0008006" key="8">
    <source>
        <dbReference type="Google" id="ProtNLM"/>
    </source>
</evidence>
<feature type="region of interest" description="Disordered" evidence="4">
    <location>
        <begin position="1130"/>
        <end position="1431"/>
    </location>
</feature>
<dbReference type="InterPro" id="IPR051569">
    <property type="entry name" value="SHANK"/>
</dbReference>
<evidence type="ECO:0000313" key="7">
    <source>
        <dbReference type="EMBL" id="CAD7448025.1"/>
    </source>
</evidence>
<feature type="domain" description="SH3" evidence="5">
    <location>
        <begin position="534"/>
        <end position="594"/>
    </location>
</feature>
<feature type="compositionally biased region" description="Polar residues" evidence="4">
    <location>
        <begin position="1166"/>
        <end position="1202"/>
    </location>
</feature>
<dbReference type="GO" id="GO:0030160">
    <property type="term" value="F:synaptic receptor adaptor activity"/>
    <property type="evidence" value="ECO:0007669"/>
    <property type="project" value="TreeGrafter"/>
</dbReference>
<feature type="compositionally biased region" description="Low complexity" evidence="4">
    <location>
        <begin position="467"/>
        <end position="489"/>
    </location>
</feature>
<proteinExistence type="predicted"/>
<feature type="compositionally biased region" description="Low complexity" evidence="4">
    <location>
        <begin position="1271"/>
        <end position="1287"/>
    </location>
</feature>
<accession>A0A7R9F6T9</accession>
<dbReference type="InterPro" id="IPR001478">
    <property type="entry name" value="PDZ"/>
</dbReference>
<reference evidence="7" key="1">
    <citation type="submission" date="2020-11" db="EMBL/GenBank/DDBJ databases">
        <authorList>
            <person name="Tran Van P."/>
        </authorList>
    </citation>
    <scope>NUCLEOTIDE SEQUENCE</scope>
</reference>
<dbReference type="SUPFAM" id="SSF50156">
    <property type="entry name" value="PDZ domain-like"/>
    <property type="match status" value="1"/>
</dbReference>
<evidence type="ECO:0000256" key="3">
    <source>
        <dbReference type="PROSITE-ProRule" id="PRU00192"/>
    </source>
</evidence>
<sequence length="1459" mass="156512">MTPTFTQSNPEQDVLCFVSQELKESFNYGLFMPPVNGKAGKFLDEERRLGDYPFNGPVGYLEVCTAHCSALSEWAVRRNCGEPAVLDDWRVVPAVFDVWRVVPAVFDVWRVVPAVLDDWRVVPAVLDDWRVVPAVLDDWRVVPAVLDDWRVVPAVFDDWRVVPAVFDDWRVVPALKYKRRVYKMLNLDEKQLKALHTRANLRRLVDYVANSQVEKITKMCSKGLDPNYHCPETGETPLTLATSIKKPGKVLIALVNGGALLDYRTRDGATAMHRAVEKNSLEAVTTLLELGASPNYKDAKGLTPLYLAVTCRTDPLLCEGLLHDRAVIGAQDLQGWQEVHQACRNGLVQHLEHLLFYGADMNARNASGNTPIHVCAVNSQESCARLLLFRGCQRDALNYANQTPYQMAVIAGNLDLAEVIQNHRPENVVPFREAPRYNPRRRTRVGGGRTPQSSHPHHLELPPSPSPSNRSLPPFSSASSSLSEASSGSTQPSAEDSASYVTDKSLGDTSDIISDSSGVGTANSDSTTHSGVTLPGTAVVCVENYNSNQPGHLRISQGDILEVTGTTDCGLLEGSLRGQGSGLFPVHCVQEVRLRQGVVVPPPALPQPPPPVLTSQRSTTRVQGRRESMHKHFATAPRLKKQLPAEPRTVVLHRARKGFGFVLRGAKATSPLMELQPSERCPALQYLDDVDKGGVADMSGLKKGDYLLAINGEDVSAASHEHVVDLIRRSGDLVSMTVVSVGAFTMGGVPNSKSSSLLPGGVVGHQRQYATLPRKMNNTATIDFFAISNTVSRTFHLQIRSSGSLFNSGPRYRHSPSNLPVTGPRFNTALSSGNSVEGQIVLVPPICFWALNFDMISGRSPAPLPPRRDPKTTLSVGRARARSMVAGLEGGGEKEENVDDLEGGVVGPGTAKSSSAESIHQGSGTGSNTPVQPRTASIRARPTSSRITAAELEELFQRQQGVPSEVMSSHFQATTPGVTSQPSSPARAPRVYASVAEMKRSKGKANSRVRFVNSGSDLHRNFHSTPDLAQSGVHVTTMDYRVPKGHRSQEDVAALMLMSGGVVVKVDISRTTAKPAGNAGSEYANTGTGSKVDPNAGGDSSDGGVMSSFRPANSAKLYASPEDVKTVGYRSRSLPAHSSRPQVRKSHSLRSSASSFKPSSQQAAAMQNNPGQNPYSITPNNINNNPYAQPIRSATRSHSTVGGTREGLKAKSKKKSGIPASSSAANLSTTVSSPPPIPDPDYSLSESEEEESDKEVEKTVTRVNNLPVAETSGNSNTSGSSTGSSGTLPHSFSVEEIQKVRTQLKSSKSYPNDFLAMNNPEDGDNSSSGVSSDQDVPVGPPTGFDDGRSSEGSGGSEGAQSDLLKPQNPVRQRPPLAGGMLTRHAVSLAQLPPPLEGEGEGEGELVVPPPPEFLGAAGNNGTTEEVLAPPPQFCDNRLVTRVRIVGALPKPGPGRLHSQ</sequence>
<feature type="region of interest" description="Disordered" evidence="4">
    <location>
        <begin position="430"/>
        <end position="532"/>
    </location>
</feature>
<dbReference type="GO" id="GO:0035255">
    <property type="term" value="F:ionotropic glutamate receptor binding"/>
    <property type="evidence" value="ECO:0007669"/>
    <property type="project" value="TreeGrafter"/>
</dbReference>
<dbReference type="InterPro" id="IPR001452">
    <property type="entry name" value="SH3_domain"/>
</dbReference>
<feature type="repeat" description="ANK" evidence="2">
    <location>
        <begin position="267"/>
        <end position="299"/>
    </location>
</feature>
<dbReference type="Pfam" id="PF12796">
    <property type="entry name" value="Ank_2"/>
    <property type="match status" value="2"/>
</dbReference>
<dbReference type="PANTHER" id="PTHR24135:SF28">
    <property type="entry name" value="LD13733P"/>
    <property type="match status" value="1"/>
</dbReference>
<dbReference type="Gene3D" id="2.30.30.40">
    <property type="entry name" value="SH3 Domains"/>
    <property type="match status" value="1"/>
</dbReference>
<dbReference type="SMART" id="SM00326">
    <property type="entry name" value="SH3"/>
    <property type="match status" value="1"/>
</dbReference>
<evidence type="ECO:0000259" key="6">
    <source>
        <dbReference type="PROSITE" id="PS50106"/>
    </source>
</evidence>
<dbReference type="FunFam" id="2.30.42.10:FF:000018">
    <property type="entry name" value="SH3 and multiple ankyrin repeat domains protein 2"/>
    <property type="match status" value="1"/>
</dbReference>
<dbReference type="InterPro" id="IPR036770">
    <property type="entry name" value="Ankyrin_rpt-contain_sf"/>
</dbReference>
<dbReference type="SUPFAM" id="SSF48403">
    <property type="entry name" value="Ankyrin repeat"/>
    <property type="match status" value="1"/>
</dbReference>
<evidence type="ECO:0000259" key="5">
    <source>
        <dbReference type="PROSITE" id="PS50002"/>
    </source>
</evidence>
<dbReference type="GO" id="GO:0043197">
    <property type="term" value="C:dendritic spine"/>
    <property type="evidence" value="ECO:0007669"/>
    <property type="project" value="TreeGrafter"/>
</dbReference>
<keyword evidence="1 3" id="KW-0728">SH3 domain</keyword>
<feature type="compositionally biased region" description="Low complexity" evidence="4">
    <location>
        <begin position="1325"/>
        <end position="1337"/>
    </location>
</feature>
<dbReference type="SUPFAM" id="SSF50044">
    <property type="entry name" value="SH3-domain"/>
    <property type="match status" value="1"/>
</dbReference>
<dbReference type="SMART" id="SM00248">
    <property type="entry name" value="ANK"/>
    <property type="match status" value="6"/>
</dbReference>
<feature type="domain" description="PDZ" evidence="6">
    <location>
        <begin position="649"/>
        <end position="742"/>
    </location>
</feature>
<dbReference type="Gene3D" id="2.30.42.10">
    <property type="match status" value="1"/>
</dbReference>
<protein>
    <recommendedName>
        <fullName evidence="8">SH3 and multiple ankyrin repeat domains protein 3</fullName>
    </recommendedName>
</protein>
<dbReference type="EMBL" id="OD569500">
    <property type="protein sequence ID" value="CAD7448025.1"/>
    <property type="molecule type" value="Genomic_DNA"/>
</dbReference>
<dbReference type="PROSITE" id="PS50106">
    <property type="entry name" value="PDZ"/>
    <property type="match status" value="1"/>
</dbReference>
<dbReference type="GO" id="GO:0014069">
    <property type="term" value="C:postsynaptic density"/>
    <property type="evidence" value="ECO:0007669"/>
    <property type="project" value="TreeGrafter"/>
</dbReference>
<organism evidence="7">
    <name type="scientific">Timema bartmani</name>
    <dbReference type="NCBI Taxonomy" id="61472"/>
    <lineage>
        <taxon>Eukaryota</taxon>
        <taxon>Metazoa</taxon>
        <taxon>Ecdysozoa</taxon>
        <taxon>Arthropoda</taxon>
        <taxon>Hexapoda</taxon>
        <taxon>Insecta</taxon>
        <taxon>Pterygota</taxon>
        <taxon>Neoptera</taxon>
        <taxon>Polyneoptera</taxon>
        <taxon>Phasmatodea</taxon>
        <taxon>Timematodea</taxon>
        <taxon>Timematoidea</taxon>
        <taxon>Timematidae</taxon>
        <taxon>Timema</taxon>
    </lineage>
</organism>
<feature type="region of interest" description="Disordered" evidence="4">
    <location>
        <begin position="1073"/>
        <end position="1108"/>
    </location>
</feature>
<dbReference type="PROSITE" id="PS50088">
    <property type="entry name" value="ANK_REPEAT"/>
    <property type="match status" value="3"/>
</dbReference>
<feature type="region of interest" description="Disordered" evidence="4">
    <location>
        <begin position="859"/>
        <end position="944"/>
    </location>
</feature>
<dbReference type="FunFam" id="1.25.40.20:FF:000715">
    <property type="entry name" value="SH3 and multiple ankyrin repeat domains protein"/>
    <property type="match status" value="1"/>
</dbReference>
<evidence type="ECO:0000256" key="2">
    <source>
        <dbReference type="PROSITE-ProRule" id="PRU00023"/>
    </source>
</evidence>
<evidence type="ECO:0000256" key="1">
    <source>
        <dbReference type="ARBA" id="ARBA00022443"/>
    </source>
</evidence>
<dbReference type="PANTHER" id="PTHR24135">
    <property type="entry name" value="SH3 AND MULTIPLE ANKYRIN REPEAT DOMAINS PROTEIN"/>
    <property type="match status" value="1"/>
</dbReference>
<feature type="compositionally biased region" description="Polar residues" evidence="4">
    <location>
        <begin position="490"/>
        <end position="502"/>
    </location>
</feature>
<dbReference type="Pfam" id="PF07653">
    <property type="entry name" value="SH3_2"/>
    <property type="match status" value="1"/>
</dbReference>